<keyword evidence="1" id="KW-0732">Signal</keyword>
<evidence type="ECO:0000313" key="3">
    <source>
        <dbReference type="Proteomes" id="UP001203607"/>
    </source>
</evidence>
<dbReference type="EMBL" id="JAMFMA010000001">
    <property type="protein sequence ID" value="MCL6272698.1"/>
    <property type="molecule type" value="Genomic_DNA"/>
</dbReference>
<dbReference type="RefSeq" id="WP_249655883.1">
    <property type="nucleotide sequence ID" value="NZ_JAMFMA010000001.1"/>
</dbReference>
<proteinExistence type="predicted"/>
<feature type="signal peptide" evidence="1">
    <location>
        <begin position="1"/>
        <end position="22"/>
    </location>
</feature>
<protein>
    <recommendedName>
        <fullName evidence="4">LVIVD repeat-containing protein</fullName>
    </recommendedName>
</protein>
<accession>A0ABT0PQL4</accession>
<keyword evidence="3" id="KW-1185">Reference proteome</keyword>
<sequence length="171" mass="19600">MKNFSKLGLVIVLLLQSCWWYSDDIDDTIEPFDYSQYEPVYLSREMLENSIALENPKPIYSSGKIYIKENLLFINEIREGFHVFDNSNPQNPIKIKFISVPGATDLAIRNNALYINQATDLIAAQLSPDLSTISVTKRVKETFPELISPDGYYPYDVPENSVVVNWNLKND</sequence>
<gene>
    <name evidence="2" type="ORF">M3P19_01695</name>
</gene>
<dbReference type="Proteomes" id="UP001203607">
    <property type="component" value="Unassembled WGS sequence"/>
</dbReference>
<comment type="caution">
    <text evidence="2">The sequence shown here is derived from an EMBL/GenBank/DDBJ whole genome shotgun (WGS) entry which is preliminary data.</text>
</comment>
<reference evidence="2 3" key="1">
    <citation type="submission" date="2022-05" db="EMBL/GenBank/DDBJ databases">
        <authorList>
            <person name="Park J.-S."/>
        </authorList>
    </citation>
    <scope>NUCLEOTIDE SEQUENCE [LARGE SCALE GENOMIC DNA]</scope>
    <source>
        <strain evidence="2 3">2012CJ35-5</strain>
    </source>
</reference>
<dbReference type="PROSITE" id="PS51257">
    <property type="entry name" value="PROKAR_LIPOPROTEIN"/>
    <property type="match status" value="1"/>
</dbReference>
<evidence type="ECO:0000256" key="1">
    <source>
        <dbReference type="SAM" id="SignalP"/>
    </source>
</evidence>
<evidence type="ECO:0008006" key="4">
    <source>
        <dbReference type="Google" id="ProtNLM"/>
    </source>
</evidence>
<evidence type="ECO:0000313" key="2">
    <source>
        <dbReference type="EMBL" id="MCL6272698.1"/>
    </source>
</evidence>
<feature type="chain" id="PRO_5047096767" description="LVIVD repeat-containing protein" evidence="1">
    <location>
        <begin position="23"/>
        <end position="171"/>
    </location>
</feature>
<organism evidence="2 3">
    <name type="scientific">Flagellimonas spongiicola</name>
    <dbReference type="NCBI Taxonomy" id="2942208"/>
    <lineage>
        <taxon>Bacteria</taxon>
        <taxon>Pseudomonadati</taxon>
        <taxon>Bacteroidota</taxon>
        <taxon>Flavobacteriia</taxon>
        <taxon>Flavobacteriales</taxon>
        <taxon>Flavobacteriaceae</taxon>
        <taxon>Flagellimonas</taxon>
    </lineage>
</organism>
<name>A0ABT0PQL4_9FLAO</name>